<gene>
    <name evidence="2" type="ORF">C884_01570</name>
</gene>
<dbReference type="AlphaFoldDB" id="M2YG70"/>
<sequence>MIFIVVKFPVKPEHSAQWPEISREFTEATRAEPGNRFFDWSRSVEDTNEFVLVEGFDDDAAEAHVNSDHFQKMQQEFPQYLAATPQIISEQISADGWGEMGEIKVD</sequence>
<evidence type="ECO:0000313" key="2">
    <source>
        <dbReference type="EMBL" id="EME37519.1"/>
    </source>
</evidence>
<dbReference type="SUPFAM" id="SSF54909">
    <property type="entry name" value="Dimeric alpha+beta barrel"/>
    <property type="match status" value="1"/>
</dbReference>
<name>M2YG70_9MICC</name>
<comment type="caution">
    <text evidence="2">The sequence shown here is derived from an EMBL/GenBank/DDBJ whole genome shotgun (WGS) entry which is preliminary data.</text>
</comment>
<dbReference type="GO" id="GO:0004497">
    <property type="term" value="F:monooxygenase activity"/>
    <property type="evidence" value="ECO:0007669"/>
    <property type="project" value="UniProtKB-KW"/>
</dbReference>
<dbReference type="Pfam" id="PF03992">
    <property type="entry name" value="ABM"/>
    <property type="match status" value="1"/>
</dbReference>
<feature type="domain" description="ABM" evidence="1">
    <location>
        <begin position="2"/>
        <end position="91"/>
    </location>
</feature>
<dbReference type="Gene3D" id="3.30.70.100">
    <property type="match status" value="1"/>
</dbReference>
<dbReference type="PANTHER" id="PTHR33336">
    <property type="entry name" value="QUINOL MONOOXYGENASE YGIN-RELATED"/>
    <property type="match status" value="1"/>
</dbReference>
<dbReference type="RefSeq" id="WP_006213633.1">
    <property type="nucleotide sequence ID" value="NZ_ANHZ02000003.1"/>
</dbReference>
<keyword evidence="2" id="KW-0503">Monooxygenase</keyword>
<organism evidence="2 3">
    <name type="scientific">Kocuria palustris PEL</name>
    <dbReference type="NCBI Taxonomy" id="1236550"/>
    <lineage>
        <taxon>Bacteria</taxon>
        <taxon>Bacillati</taxon>
        <taxon>Actinomycetota</taxon>
        <taxon>Actinomycetes</taxon>
        <taxon>Micrococcales</taxon>
        <taxon>Micrococcaceae</taxon>
        <taxon>Kocuria</taxon>
    </lineage>
</organism>
<keyword evidence="2" id="KW-0560">Oxidoreductase</keyword>
<dbReference type="STRING" id="71999.KPaMU14_01430"/>
<dbReference type="InterPro" id="IPR050744">
    <property type="entry name" value="AI-2_Isomerase_LsrG"/>
</dbReference>
<dbReference type="PROSITE" id="PS51725">
    <property type="entry name" value="ABM"/>
    <property type="match status" value="1"/>
</dbReference>
<evidence type="ECO:0000313" key="3">
    <source>
        <dbReference type="Proteomes" id="UP000009877"/>
    </source>
</evidence>
<evidence type="ECO:0000259" key="1">
    <source>
        <dbReference type="PROSITE" id="PS51725"/>
    </source>
</evidence>
<dbReference type="PANTHER" id="PTHR33336:SF3">
    <property type="entry name" value="ABM DOMAIN-CONTAINING PROTEIN"/>
    <property type="match status" value="1"/>
</dbReference>
<dbReference type="EMBL" id="ANHZ02000003">
    <property type="protein sequence ID" value="EME37519.1"/>
    <property type="molecule type" value="Genomic_DNA"/>
</dbReference>
<dbReference type="InterPro" id="IPR007138">
    <property type="entry name" value="ABM_dom"/>
</dbReference>
<reference evidence="2 3" key="1">
    <citation type="journal article" date="2014" name="Genome Announc.">
        <title>Draft Genome Sequence of Kocuria palustris PEL.</title>
        <authorList>
            <person name="Sharma G."/>
            <person name="Khatri I."/>
            <person name="Subramanian S."/>
        </authorList>
    </citation>
    <scope>NUCLEOTIDE SEQUENCE [LARGE SCALE GENOMIC DNA]</scope>
    <source>
        <strain evidence="2 3">PEL</strain>
    </source>
</reference>
<dbReference type="InterPro" id="IPR011008">
    <property type="entry name" value="Dimeric_a/b-barrel"/>
</dbReference>
<accession>M2YG70</accession>
<dbReference type="Proteomes" id="UP000009877">
    <property type="component" value="Unassembled WGS sequence"/>
</dbReference>
<keyword evidence="3" id="KW-1185">Reference proteome</keyword>
<protein>
    <submittedName>
        <fullName evidence="2">Antibiotic biosynthesis monooxygenase</fullName>
    </submittedName>
</protein>
<proteinExistence type="predicted"/>